<protein>
    <submittedName>
        <fullName evidence="5">Iron complex outermembrane recepter protein</fullName>
    </submittedName>
</protein>
<accession>A0A1M6A3X0</accession>
<evidence type="ECO:0000256" key="2">
    <source>
        <dbReference type="ARBA" id="ARBA00023136"/>
    </source>
</evidence>
<dbReference type="Gene3D" id="2.40.170.20">
    <property type="entry name" value="TonB-dependent receptor, beta-barrel domain"/>
    <property type="match status" value="1"/>
</dbReference>
<evidence type="ECO:0000256" key="4">
    <source>
        <dbReference type="SAM" id="SignalP"/>
    </source>
</evidence>
<comment type="subcellular location">
    <subcellularLocation>
        <location evidence="1">Cell outer membrane</location>
    </subcellularLocation>
</comment>
<keyword evidence="2" id="KW-0472">Membrane</keyword>
<reference evidence="5 6" key="1">
    <citation type="submission" date="2016-11" db="EMBL/GenBank/DDBJ databases">
        <authorList>
            <person name="Jaros S."/>
            <person name="Januszkiewicz K."/>
            <person name="Wedrychowicz H."/>
        </authorList>
    </citation>
    <scope>NUCLEOTIDE SEQUENCE [LARGE SCALE GENOMIC DNA]</scope>
    <source>
        <strain evidence="5 6">DSM 21425</strain>
    </source>
</reference>
<dbReference type="GO" id="GO:0009279">
    <property type="term" value="C:cell outer membrane"/>
    <property type="evidence" value="ECO:0007669"/>
    <property type="project" value="UniProtKB-SubCell"/>
</dbReference>
<evidence type="ECO:0000256" key="3">
    <source>
        <dbReference type="ARBA" id="ARBA00023237"/>
    </source>
</evidence>
<keyword evidence="3" id="KW-0998">Cell outer membrane</keyword>
<keyword evidence="6" id="KW-1185">Reference proteome</keyword>
<evidence type="ECO:0000256" key="1">
    <source>
        <dbReference type="ARBA" id="ARBA00004442"/>
    </source>
</evidence>
<dbReference type="STRING" id="579105.SAMN04488096_10158"/>
<dbReference type="RefSeq" id="WP_073147069.1">
    <property type="nucleotide sequence ID" value="NZ_FQYY01000001.1"/>
</dbReference>
<dbReference type="SUPFAM" id="SSF56935">
    <property type="entry name" value="Porins"/>
    <property type="match status" value="1"/>
</dbReference>
<dbReference type="EMBL" id="FQYY01000001">
    <property type="protein sequence ID" value="SHI31167.1"/>
    <property type="molecule type" value="Genomic_DNA"/>
</dbReference>
<organism evidence="5 6">
    <name type="scientific">Mesonia phycicola</name>
    <dbReference type="NCBI Taxonomy" id="579105"/>
    <lineage>
        <taxon>Bacteria</taxon>
        <taxon>Pseudomonadati</taxon>
        <taxon>Bacteroidota</taxon>
        <taxon>Flavobacteriia</taxon>
        <taxon>Flavobacteriales</taxon>
        <taxon>Flavobacteriaceae</taxon>
        <taxon>Mesonia</taxon>
    </lineage>
</organism>
<dbReference type="Proteomes" id="UP000184225">
    <property type="component" value="Unassembled WGS sequence"/>
</dbReference>
<sequence>MNKIIVVISLLLVSWLQAQENTSTPDSLEVVVIVAAKKSKIETDLKMAVSVDEYLASSDNISFIKRGSYAWEPLLNNMSTERSVVTIDGMHLFGACTDKMDPVTSYVESNNLSEVEVKSGQEGSMHGSTVAGSIDLKRRSTPFGLVKKWKGDYQTGFEFNNNQFFNFGNVAYSSDKLVIDGSISSRKAENYNDGNNKEIKHSQYNKFNTSLGLAYKTGDLSSVRVDAIFDKAKDVGYPALPMDLSLSRALITSLAYKQFFEKGLIKVWDTKLYFNTIEHYMDDTTRPENLVHMDMPGWSTTYGFLSKINLKKDNYSSEIQLNAYDNLSIAEMRMYPQDRSERTMFAYSWPWVTTRYAGLSINNSWDITNKSQLNFGGSLGVNYNYSKYVEFNWIFHPGAPQEKTRYLPNLYANYQFHLNNFNASVGGGFGHRAPSVSEGYGYYIYNSFDRYDYIGDPNLENEISYEANVSVGFTYKNGSIQAKANYFYIQNYIIGRILSAGSPMNYQSVGVKGYTSLDYSTLFNFSLQAKYAILENLHWNGTLTYARGLDDNKNNLPFIRPLSYQTSLHFKHHKFGFLTSLNGDVEQINYSPEYGEDRTPSYTNCNISADYTFQIKNKKTVVQIGAENVFNNYYSTYADWGNIPRMGRNFFTSLKINL</sequence>
<name>A0A1M6A3X0_9FLAO</name>
<keyword evidence="4" id="KW-0732">Signal</keyword>
<dbReference type="InterPro" id="IPR036942">
    <property type="entry name" value="Beta-barrel_TonB_sf"/>
</dbReference>
<gene>
    <name evidence="5" type="ORF">SAMN04488096_10158</name>
</gene>
<evidence type="ECO:0000313" key="6">
    <source>
        <dbReference type="Proteomes" id="UP000184225"/>
    </source>
</evidence>
<dbReference type="OrthoDB" id="9759247at2"/>
<feature type="chain" id="PRO_5013042252" evidence="4">
    <location>
        <begin position="19"/>
        <end position="658"/>
    </location>
</feature>
<dbReference type="AlphaFoldDB" id="A0A1M6A3X0"/>
<evidence type="ECO:0000313" key="5">
    <source>
        <dbReference type="EMBL" id="SHI31167.1"/>
    </source>
</evidence>
<feature type="signal peptide" evidence="4">
    <location>
        <begin position="1"/>
        <end position="18"/>
    </location>
</feature>
<proteinExistence type="predicted"/>